<proteinExistence type="predicted"/>
<evidence type="ECO:0000313" key="4">
    <source>
        <dbReference type="Proteomes" id="UP000216825"/>
    </source>
</evidence>
<organism evidence="3 4">
    <name type="scientific">Kocuria varians</name>
    <name type="common">Micrococcus varians</name>
    <dbReference type="NCBI Taxonomy" id="1272"/>
    <lineage>
        <taxon>Bacteria</taxon>
        <taxon>Bacillati</taxon>
        <taxon>Actinomycetota</taxon>
        <taxon>Actinomycetes</taxon>
        <taxon>Micrococcales</taxon>
        <taxon>Micrococcaceae</taxon>
        <taxon>Kocuria</taxon>
    </lineage>
</organism>
<dbReference type="Proteomes" id="UP000216825">
    <property type="component" value="Chromosome"/>
</dbReference>
<feature type="transmembrane region" description="Helical" evidence="2">
    <location>
        <begin position="6"/>
        <end position="23"/>
    </location>
</feature>
<protein>
    <recommendedName>
        <fullName evidence="5">DUF2304 domain-containing protein</fullName>
    </recommendedName>
</protein>
<feature type="transmembrane region" description="Helical" evidence="2">
    <location>
        <begin position="60"/>
        <end position="80"/>
    </location>
</feature>
<gene>
    <name evidence="3" type="ORF">CIB50_0002253</name>
</gene>
<evidence type="ECO:0008006" key="5">
    <source>
        <dbReference type="Google" id="ProtNLM"/>
    </source>
</evidence>
<dbReference type="AlphaFoldDB" id="A0A7D7L1A3"/>
<dbReference type="KEGG" id="kvr:CIB50_0002253"/>
<feature type="transmembrane region" description="Helical" evidence="2">
    <location>
        <begin position="35"/>
        <end position="54"/>
    </location>
</feature>
<keyword evidence="2" id="KW-0472">Membrane</keyword>
<evidence type="ECO:0000256" key="1">
    <source>
        <dbReference type="SAM" id="MobiDB-lite"/>
    </source>
</evidence>
<evidence type="ECO:0000313" key="3">
    <source>
        <dbReference type="EMBL" id="QMS57507.1"/>
    </source>
</evidence>
<name>A0A7D7L1A3_KOCVA</name>
<feature type="region of interest" description="Disordered" evidence="1">
    <location>
        <begin position="136"/>
        <end position="171"/>
    </location>
</feature>
<accession>A0A7D7L1A3</accession>
<reference evidence="4" key="1">
    <citation type="submission" date="2017-08" db="EMBL/GenBank/DDBJ databases">
        <title>Draft Genome Sequence of Kocuria varians 80.</title>
        <authorList>
            <person name="Minaev M."/>
            <person name="Kurbakov K.A."/>
            <person name="Solodovnikova G.I."/>
            <person name="Kuznetsova O.A."/>
            <person name="Lisitsyn A.B."/>
        </authorList>
    </citation>
    <scope>NUCLEOTIDE SEQUENCE [LARGE SCALE GENOMIC DNA]</scope>
    <source>
        <strain evidence="4">80</strain>
    </source>
</reference>
<keyword evidence="2" id="KW-1133">Transmembrane helix</keyword>
<reference evidence="3 4" key="2">
    <citation type="submission" date="2020-07" db="EMBL/GenBank/DDBJ databases">
        <title>Genome of starter culture bacteria Kocuria salsicia reveals its technological properties and safety for usage in meat industry.</title>
        <authorList>
            <person name="Michael M."/>
            <person name="Konstantin K."/>
            <person name="Evgenii K."/>
            <person name="Galina S."/>
            <person name="Oksana K."/>
            <person name="Andrei L."/>
        </authorList>
    </citation>
    <scope>NUCLEOTIDE SEQUENCE [LARGE SCALE GENOMIC DNA]</scope>
    <source>
        <strain evidence="3 4">80</strain>
    </source>
</reference>
<keyword evidence="2" id="KW-0812">Transmembrane</keyword>
<evidence type="ECO:0000256" key="2">
    <source>
        <dbReference type="SAM" id="Phobius"/>
    </source>
</evidence>
<keyword evidence="4" id="KW-1185">Reference proteome</keyword>
<sequence>MTIVVQIVLILGVAYGALTLVRGGANAKHQAIRRLGAVAFFLFAAVSILVPDLVTQVARLLGIGRGTDLVLYALVVLFMVSQYSAAQRRRVEEVNITRLARHIAIAEAEKPWEPDGAHVERASVLTFAAASPLQRPAEAPHVGPAGPDVSVERPATAAPGDDVARGGSTTV</sequence>
<dbReference type="EMBL" id="CP059343">
    <property type="protein sequence ID" value="QMS57507.1"/>
    <property type="molecule type" value="Genomic_DNA"/>
</dbReference>
<dbReference type="Pfam" id="PF10066">
    <property type="entry name" value="DUF2304"/>
    <property type="match status" value="1"/>
</dbReference>
<dbReference type="RefSeq" id="WP_094394272.1">
    <property type="nucleotide sequence ID" value="NZ_CP059343.1"/>
</dbReference>
<dbReference type="InterPro" id="IPR019277">
    <property type="entry name" value="DUF2304"/>
</dbReference>